<reference evidence="2" key="1">
    <citation type="submission" date="2023-03" db="EMBL/GenBank/DDBJ databases">
        <title>Amycolatopsis taiwanensis NBRC 103393.</title>
        <authorList>
            <person name="Ichikawa N."/>
            <person name="Sato H."/>
            <person name="Tonouchi N."/>
        </authorList>
    </citation>
    <scope>NUCLEOTIDE SEQUENCE</scope>
    <source>
        <strain evidence="2">NBRC 103393</strain>
    </source>
</reference>
<evidence type="ECO:0000313" key="2">
    <source>
        <dbReference type="EMBL" id="GLY70921.1"/>
    </source>
</evidence>
<proteinExistence type="predicted"/>
<protein>
    <submittedName>
        <fullName evidence="2">Uncharacterized protein</fullName>
    </submittedName>
</protein>
<feature type="region of interest" description="Disordered" evidence="1">
    <location>
        <begin position="1"/>
        <end position="20"/>
    </location>
</feature>
<accession>A0A9W6R860</accession>
<keyword evidence="3" id="KW-1185">Reference proteome</keyword>
<evidence type="ECO:0000256" key="1">
    <source>
        <dbReference type="SAM" id="MobiDB-lite"/>
    </source>
</evidence>
<dbReference type="EMBL" id="BSTI01000028">
    <property type="protein sequence ID" value="GLY70921.1"/>
    <property type="molecule type" value="Genomic_DNA"/>
</dbReference>
<evidence type="ECO:0000313" key="3">
    <source>
        <dbReference type="Proteomes" id="UP001165136"/>
    </source>
</evidence>
<sequence length="71" mass="7122">MNASALAAVGNQRGRGDLRDQGDCRGAACRRAAAAPLSLAQGYCCPAPKAAAAIPYKYGASAPSMPVGLIM</sequence>
<dbReference type="Proteomes" id="UP001165136">
    <property type="component" value="Unassembled WGS sequence"/>
</dbReference>
<gene>
    <name evidence="2" type="ORF">Atai01_75400</name>
</gene>
<name>A0A9W6R860_9PSEU</name>
<dbReference type="AlphaFoldDB" id="A0A9W6R860"/>
<organism evidence="2 3">
    <name type="scientific">Amycolatopsis taiwanensis</name>
    <dbReference type="NCBI Taxonomy" id="342230"/>
    <lineage>
        <taxon>Bacteria</taxon>
        <taxon>Bacillati</taxon>
        <taxon>Actinomycetota</taxon>
        <taxon>Actinomycetes</taxon>
        <taxon>Pseudonocardiales</taxon>
        <taxon>Pseudonocardiaceae</taxon>
        <taxon>Amycolatopsis</taxon>
    </lineage>
</organism>
<comment type="caution">
    <text evidence="2">The sequence shown here is derived from an EMBL/GenBank/DDBJ whole genome shotgun (WGS) entry which is preliminary data.</text>
</comment>